<accession>A0AAN8RZZ1</accession>
<comment type="caution">
    <text evidence="2">The sequence shown here is derived from an EMBL/GenBank/DDBJ whole genome shotgun (WGS) entry which is preliminary data.</text>
</comment>
<feature type="compositionally biased region" description="Pro residues" evidence="1">
    <location>
        <begin position="94"/>
        <end position="106"/>
    </location>
</feature>
<protein>
    <submittedName>
        <fullName evidence="2">Uncharacterized protein</fullName>
    </submittedName>
</protein>
<organism evidence="2 3">
    <name type="scientific">Polyplax serrata</name>
    <name type="common">Common mouse louse</name>
    <dbReference type="NCBI Taxonomy" id="468196"/>
    <lineage>
        <taxon>Eukaryota</taxon>
        <taxon>Metazoa</taxon>
        <taxon>Ecdysozoa</taxon>
        <taxon>Arthropoda</taxon>
        <taxon>Hexapoda</taxon>
        <taxon>Insecta</taxon>
        <taxon>Pterygota</taxon>
        <taxon>Neoptera</taxon>
        <taxon>Paraneoptera</taxon>
        <taxon>Psocodea</taxon>
        <taxon>Troctomorpha</taxon>
        <taxon>Phthiraptera</taxon>
        <taxon>Anoplura</taxon>
        <taxon>Polyplacidae</taxon>
        <taxon>Polyplax</taxon>
    </lineage>
</organism>
<proteinExistence type="predicted"/>
<name>A0AAN8RZZ1_POLSC</name>
<gene>
    <name evidence="2" type="ORF">RUM43_009895</name>
</gene>
<feature type="region of interest" description="Disordered" evidence="1">
    <location>
        <begin position="87"/>
        <end position="110"/>
    </location>
</feature>
<dbReference type="AlphaFoldDB" id="A0AAN8RZZ1"/>
<sequence>MLYEQLPSLNEIWNCNSVATFTCYKRQTLENGTAEGQEEAKSPSVEETAEIAKIEEAPELTPSKLVNSVQDAVGEVAEKTKEMVTAVKSSADDLPPPLPASPPPSEPVGAKLSDDISNTASELLGSFSGKLDDVTSSVSNTFTETIESTGEIIKDAEQIAIETGKQIEEKATSLLKTVEKRAEESLKTVSQTIDDTVGMMENALHLGEKVAAEKETEMQTSTEDATKSLPTEALATKMDETAEKVNVVNGNLPVELAARVEGKTQAKDLYDM</sequence>
<dbReference type="Gene3D" id="1.20.120.20">
    <property type="entry name" value="Apolipoprotein"/>
    <property type="match status" value="1"/>
</dbReference>
<evidence type="ECO:0000256" key="1">
    <source>
        <dbReference type="SAM" id="MobiDB-lite"/>
    </source>
</evidence>
<reference evidence="2 3" key="1">
    <citation type="submission" date="2023-10" db="EMBL/GenBank/DDBJ databases">
        <title>Genomes of two closely related lineages of the louse Polyplax serrata with different host specificities.</title>
        <authorList>
            <person name="Martinu J."/>
            <person name="Tarabai H."/>
            <person name="Stefka J."/>
            <person name="Hypsa V."/>
        </authorList>
    </citation>
    <scope>NUCLEOTIDE SEQUENCE [LARGE SCALE GENOMIC DNA]</scope>
    <source>
        <strain evidence="2">HR10_N</strain>
    </source>
</reference>
<dbReference type="Proteomes" id="UP001372834">
    <property type="component" value="Unassembled WGS sequence"/>
</dbReference>
<evidence type="ECO:0000313" key="3">
    <source>
        <dbReference type="Proteomes" id="UP001372834"/>
    </source>
</evidence>
<evidence type="ECO:0000313" key="2">
    <source>
        <dbReference type="EMBL" id="KAK6636237.1"/>
    </source>
</evidence>
<dbReference type="EMBL" id="JAWJWE010000004">
    <property type="protein sequence ID" value="KAK6636237.1"/>
    <property type="molecule type" value="Genomic_DNA"/>
</dbReference>